<evidence type="ECO:0000259" key="2">
    <source>
        <dbReference type="Pfam" id="PF20152"/>
    </source>
</evidence>
<keyword evidence="1" id="KW-0472">Membrane</keyword>
<dbReference type="AlphaFoldDB" id="A0A6A4H0X9"/>
<dbReference type="Pfam" id="PF20152">
    <property type="entry name" value="DUF6534"/>
    <property type="match status" value="1"/>
</dbReference>
<protein>
    <recommendedName>
        <fullName evidence="2">DUF6534 domain-containing protein</fullName>
    </recommendedName>
</protein>
<organism evidence="3 4">
    <name type="scientific">Gymnopus androsaceus JB14</name>
    <dbReference type="NCBI Taxonomy" id="1447944"/>
    <lineage>
        <taxon>Eukaryota</taxon>
        <taxon>Fungi</taxon>
        <taxon>Dikarya</taxon>
        <taxon>Basidiomycota</taxon>
        <taxon>Agaricomycotina</taxon>
        <taxon>Agaricomycetes</taxon>
        <taxon>Agaricomycetidae</taxon>
        <taxon>Agaricales</taxon>
        <taxon>Marasmiineae</taxon>
        <taxon>Omphalotaceae</taxon>
        <taxon>Gymnopus</taxon>
    </lineage>
</organism>
<dbReference type="OrthoDB" id="2535105at2759"/>
<keyword evidence="4" id="KW-1185">Reference proteome</keyword>
<reference evidence="3" key="1">
    <citation type="journal article" date="2019" name="Environ. Microbiol.">
        <title>Fungal ecological strategies reflected in gene transcription - a case study of two litter decomposers.</title>
        <authorList>
            <person name="Barbi F."/>
            <person name="Kohler A."/>
            <person name="Barry K."/>
            <person name="Baskaran P."/>
            <person name="Daum C."/>
            <person name="Fauchery L."/>
            <person name="Ihrmark K."/>
            <person name="Kuo A."/>
            <person name="LaButti K."/>
            <person name="Lipzen A."/>
            <person name="Morin E."/>
            <person name="Grigoriev I.V."/>
            <person name="Henrissat B."/>
            <person name="Lindahl B."/>
            <person name="Martin F."/>
        </authorList>
    </citation>
    <scope>NUCLEOTIDE SEQUENCE</scope>
    <source>
        <strain evidence="3">JB14</strain>
    </source>
</reference>
<keyword evidence="1" id="KW-0812">Transmembrane</keyword>
<keyword evidence="1" id="KW-1133">Transmembrane helix</keyword>
<feature type="transmembrane region" description="Helical" evidence="1">
    <location>
        <begin position="25"/>
        <end position="41"/>
    </location>
</feature>
<sequence length="339" mass="37651">MSGLSAAEQAEINVTLGAIVVSNNLSYLTMGIVLCATWIYFSKFPNDTWWFKAPVIVCVSICIADTIATGMWSYDWAVANYGNPAALAFTYWALPAEPSFYGTCGLIVQLFYAWRIWTMSLRKNWILPIVIGCLSILGWCILCWVVHTIATHSLLSQLDLLLPVLYIWLGGSAAADVIITGSMIYYLDLRFRFERHKAGTVYQAPRRFRQIIVRTVEINLLSLLAQAAAIGLFNHSSIGFYYAIPDMMLAKVYTFSLLVSLNTRQSQQSYGTSGGFSSSFRVGGNRDALASSTLPTAIFPSTQITADTEREATCDWEKQTTGPVTSAKELHNHVLSWQV</sequence>
<dbReference type="PANTHER" id="PTHR40465">
    <property type="entry name" value="CHROMOSOME 1, WHOLE GENOME SHOTGUN SEQUENCE"/>
    <property type="match status" value="1"/>
</dbReference>
<evidence type="ECO:0000313" key="4">
    <source>
        <dbReference type="Proteomes" id="UP000799118"/>
    </source>
</evidence>
<feature type="transmembrane region" description="Helical" evidence="1">
    <location>
        <begin position="53"/>
        <end position="72"/>
    </location>
</feature>
<feature type="transmembrane region" description="Helical" evidence="1">
    <location>
        <begin position="125"/>
        <end position="147"/>
    </location>
</feature>
<feature type="domain" description="DUF6534" evidence="2">
    <location>
        <begin position="172"/>
        <end position="266"/>
    </location>
</feature>
<evidence type="ECO:0000313" key="3">
    <source>
        <dbReference type="EMBL" id="KAE9391406.1"/>
    </source>
</evidence>
<dbReference type="EMBL" id="ML769625">
    <property type="protein sequence ID" value="KAE9391406.1"/>
    <property type="molecule type" value="Genomic_DNA"/>
</dbReference>
<evidence type="ECO:0000256" key="1">
    <source>
        <dbReference type="SAM" id="Phobius"/>
    </source>
</evidence>
<proteinExistence type="predicted"/>
<feature type="transmembrane region" description="Helical" evidence="1">
    <location>
        <begin position="239"/>
        <end position="261"/>
    </location>
</feature>
<name>A0A6A4H0X9_9AGAR</name>
<feature type="transmembrane region" description="Helical" evidence="1">
    <location>
        <begin position="167"/>
        <end position="187"/>
    </location>
</feature>
<dbReference type="PANTHER" id="PTHR40465:SF1">
    <property type="entry name" value="DUF6534 DOMAIN-CONTAINING PROTEIN"/>
    <property type="match status" value="1"/>
</dbReference>
<feature type="transmembrane region" description="Helical" evidence="1">
    <location>
        <begin position="92"/>
        <end position="113"/>
    </location>
</feature>
<dbReference type="InterPro" id="IPR045339">
    <property type="entry name" value="DUF6534"/>
</dbReference>
<accession>A0A6A4H0X9</accession>
<feature type="transmembrane region" description="Helical" evidence="1">
    <location>
        <begin position="211"/>
        <end position="233"/>
    </location>
</feature>
<dbReference type="Proteomes" id="UP000799118">
    <property type="component" value="Unassembled WGS sequence"/>
</dbReference>
<gene>
    <name evidence="3" type="ORF">BT96DRAFT_925313</name>
</gene>